<dbReference type="EMBL" id="QNRR01000002">
    <property type="protein sequence ID" value="RBP45916.1"/>
    <property type="molecule type" value="Genomic_DNA"/>
</dbReference>
<name>A0A366HR10_9BACT</name>
<keyword evidence="2" id="KW-1185">Reference proteome</keyword>
<dbReference type="RefSeq" id="WP_113957476.1">
    <property type="nucleotide sequence ID" value="NZ_QNRR01000002.1"/>
</dbReference>
<evidence type="ECO:0000313" key="1">
    <source>
        <dbReference type="EMBL" id="RBP45916.1"/>
    </source>
</evidence>
<dbReference type="AlphaFoldDB" id="A0A366HR10"/>
<reference evidence="1 2" key="1">
    <citation type="submission" date="2018-06" db="EMBL/GenBank/DDBJ databases">
        <title>Genomic Encyclopedia of Type Strains, Phase IV (KMG-IV): sequencing the most valuable type-strain genomes for metagenomic binning, comparative biology and taxonomic classification.</title>
        <authorList>
            <person name="Goeker M."/>
        </authorList>
    </citation>
    <scope>NUCLEOTIDE SEQUENCE [LARGE SCALE GENOMIC DNA]</scope>
    <source>
        <strain evidence="1 2">DSM 25532</strain>
    </source>
</reference>
<accession>A0A366HR10</accession>
<dbReference type="Proteomes" id="UP000253426">
    <property type="component" value="Unassembled WGS sequence"/>
</dbReference>
<comment type="caution">
    <text evidence="1">The sequence shown here is derived from an EMBL/GenBank/DDBJ whole genome shotgun (WGS) entry which is preliminary data.</text>
</comment>
<protein>
    <submittedName>
        <fullName evidence="1">Uncharacterized protein</fullName>
    </submittedName>
</protein>
<organism evidence="1 2">
    <name type="scientific">Roseimicrobium gellanilyticum</name>
    <dbReference type="NCBI Taxonomy" id="748857"/>
    <lineage>
        <taxon>Bacteria</taxon>
        <taxon>Pseudomonadati</taxon>
        <taxon>Verrucomicrobiota</taxon>
        <taxon>Verrucomicrobiia</taxon>
        <taxon>Verrucomicrobiales</taxon>
        <taxon>Verrucomicrobiaceae</taxon>
        <taxon>Roseimicrobium</taxon>
    </lineage>
</organism>
<gene>
    <name evidence="1" type="ORF">DES53_102300</name>
</gene>
<sequence length="242" mass="28611">MKPEERATFILGQLNYGLRTQWSQIEEIEDSLEAMLRDAHARADVHIPPDKRALWDQTWSEVWQTLSAIREDAAQSWRLYEAGDSEHAPEPWRDISAQDAQLDRLFDTLQRIGRESVPQRDLDPWYDSWKGHWVNIDGRLASLRAHAIATRFQLEMRKEYGLDKADDVTRQILEHLPEDATLEDAEKYAAEYRKAYQEFEDHRDHPTLRDIFRGLLLFPEDTPDDHLVRRRRTEEEAALHKE</sequence>
<evidence type="ECO:0000313" key="2">
    <source>
        <dbReference type="Proteomes" id="UP000253426"/>
    </source>
</evidence>
<proteinExistence type="predicted"/>